<geneLocation type="plasmid" evidence="1 2">
    <name>pCBJ</name>
</geneLocation>
<sequence>MNHLLIAERVKAEEEIKKQKHLNSLMKNKIKSEKESIYDIVGEQRAILNPEVIGDSTYTYDKLKSKIIYNKGGDKYLTRGKNLIVR</sequence>
<dbReference type="EMBL" id="CP006906">
    <property type="protein sequence ID" value="AIY85253.1"/>
    <property type="molecule type" value="Genomic_DNA"/>
</dbReference>
<dbReference type="AlphaFoldDB" id="A0A0A7G075"/>
<organism evidence="1 2">
    <name type="scientific">Clostridium baratii str. Sullivan</name>
    <dbReference type="NCBI Taxonomy" id="1415775"/>
    <lineage>
        <taxon>Bacteria</taxon>
        <taxon>Bacillati</taxon>
        <taxon>Bacillota</taxon>
        <taxon>Clostridia</taxon>
        <taxon>Eubacteriales</taxon>
        <taxon>Clostridiaceae</taxon>
        <taxon>Clostridium</taxon>
    </lineage>
</organism>
<dbReference type="KEGG" id="cbv:U729_3274"/>
<proteinExistence type="predicted"/>
<dbReference type="Proteomes" id="UP000030635">
    <property type="component" value="Plasmid pCBJ"/>
</dbReference>
<dbReference type="RefSeq" id="WP_040113857.1">
    <property type="nucleotide sequence ID" value="NZ_CP006906.1"/>
</dbReference>
<evidence type="ECO:0000313" key="2">
    <source>
        <dbReference type="Proteomes" id="UP000030635"/>
    </source>
</evidence>
<evidence type="ECO:0000313" key="1">
    <source>
        <dbReference type="EMBL" id="AIY85253.1"/>
    </source>
</evidence>
<name>A0A0A7G075_9CLOT</name>
<dbReference type="HOGENOM" id="CLU_2492294_0_0_9"/>
<reference evidence="1 2" key="1">
    <citation type="journal article" date="2015" name="Infect. Genet. Evol.">
        <title>Genomic sequences of six botulinum neurotoxin-producing strains representing three clostridial species illustrate the mobility and diversity of botulinum neurotoxin genes.</title>
        <authorList>
            <person name="Smith T.J."/>
            <person name="Hill K.K."/>
            <person name="Xie G."/>
            <person name="Foley B.T."/>
            <person name="Williamson C.H."/>
            <person name="Foster J.T."/>
            <person name="Johnson S.L."/>
            <person name="Chertkov O."/>
            <person name="Teshima H."/>
            <person name="Gibbons H.S."/>
            <person name="Johnsky L.A."/>
            <person name="Karavis M.A."/>
            <person name="Smith L.A."/>
        </authorList>
    </citation>
    <scope>NUCLEOTIDE SEQUENCE [LARGE SCALE GENOMIC DNA]</scope>
    <source>
        <strain evidence="1">Sullivan</strain>
        <plasmid evidence="2">Plasmid pCBJ</plasmid>
    </source>
</reference>
<gene>
    <name evidence="1" type="ORF">U729_3274</name>
</gene>
<keyword evidence="2" id="KW-1185">Reference proteome</keyword>
<accession>A0A0A7G075</accession>
<protein>
    <submittedName>
        <fullName evidence="1">Uncharacterized protein</fullName>
    </submittedName>
</protein>
<keyword evidence="1" id="KW-0614">Plasmid</keyword>